<reference evidence="1 2" key="1">
    <citation type="submission" date="2018-11" db="EMBL/GenBank/DDBJ databases">
        <authorList>
            <consortium name="Pathogen Informatics"/>
        </authorList>
    </citation>
    <scope>NUCLEOTIDE SEQUENCE [LARGE SCALE GENOMIC DNA]</scope>
</reference>
<accession>A0A3P7RQU6</accession>
<dbReference type="OrthoDB" id="6276451at2759"/>
<sequence length="113" mass="12687">MAAMADDMASLKLQVARLFARQSSSHRLGHSGSRPPPDGLYHFHAKFGTEAYSLSLNLTINLRRYFSWIFVMADVPDAILGADFLTEFDLLVDCHRFRLLDRSTGLCVRGLTP</sequence>
<name>A0A3P7RQU6_DIBLA</name>
<evidence type="ECO:0000313" key="1">
    <source>
        <dbReference type="EMBL" id="VDN45512.1"/>
    </source>
</evidence>
<dbReference type="Proteomes" id="UP000281553">
    <property type="component" value="Unassembled WGS sequence"/>
</dbReference>
<organism evidence="1 2">
    <name type="scientific">Dibothriocephalus latus</name>
    <name type="common">Fish tapeworm</name>
    <name type="synonym">Diphyllobothrium latum</name>
    <dbReference type="NCBI Taxonomy" id="60516"/>
    <lineage>
        <taxon>Eukaryota</taxon>
        <taxon>Metazoa</taxon>
        <taxon>Spiralia</taxon>
        <taxon>Lophotrochozoa</taxon>
        <taxon>Platyhelminthes</taxon>
        <taxon>Cestoda</taxon>
        <taxon>Eucestoda</taxon>
        <taxon>Diphyllobothriidea</taxon>
        <taxon>Diphyllobothriidae</taxon>
        <taxon>Dibothriocephalus</taxon>
    </lineage>
</organism>
<dbReference type="AlphaFoldDB" id="A0A3P7RQU6"/>
<feature type="non-terminal residue" evidence="1">
    <location>
        <position position="113"/>
    </location>
</feature>
<proteinExistence type="predicted"/>
<dbReference type="EMBL" id="UYRU01117060">
    <property type="protein sequence ID" value="VDN45512.1"/>
    <property type="molecule type" value="Genomic_DNA"/>
</dbReference>
<keyword evidence="2" id="KW-1185">Reference proteome</keyword>
<evidence type="ECO:0000313" key="2">
    <source>
        <dbReference type="Proteomes" id="UP000281553"/>
    </source>
</evidence>
<gene>
    <name evidence="1" type="ORF">DILT_LOCUS19628</name>
</gene>
<protein>
    <submittedName>
        <fullName evidence="1">Uncharacterized protein</fullName>
    </submittedName>
</protein>